<dbReference type="KEGG" id="dtm:BJL86_0053"/>
<dbReference type="InterPro" id="IPR000994">
    <property type="entry name" value="Pept_M24"/>
</dbReference>
<dbReference type="AlphaFoldDB" id="A0A173LGZ5"/>
<gene>
    <name evidence="2" type="ORF">BJL86_0053</name>
</gene>
<evidence type="ECO:0000313" key="3">
    <source>
        <dbReference type="Proteomes" id="UP000186104"/>
    </source>
</evidence>
<dbReference type="Proteomes" id="UP000186104">
    <property type="component" value="Chromosome"/>
</dbReference>
<dbReference type="InterPro" id="IPR036005">
    <property type="entry name" value="Creatinase/aminopeptidase-like"/>
</dbReference>
<dbReference type="STRING" id="499555.BJL86_0053"/>
<organism evidence="2 3">
    <name type="scientific">Dietzia timorensis</name>
    <dbReference type="NCBI Taxonomy" id="499555"/>
    <lineage>
        <taxon>Bacteria</taxon>
        <taxon>Bacillati</taxon>
        <taxon>Actinomycetota</taxon>
        <taxon>Actinomycetes</taxon>
        <taxon>Mycobacteriales</taxon>
        <taxon>Dietziaceae</taxon>
        <taxon>Dietzia</taxon>
    </lineage>
</organism>
<keyword evidence="3" id="KW-1185">Reference proteome</keyword>
<dbReference type="EMBL" id="CP015961">
    <property type="protein sequence ID" value="ANI90864.1"/>
    <property type="molecule type" value="Genomic_DNA"/>
</dbReference>
<dbReference type="SUPFAM" id="SSF55920">
    <property type="entry name" value="Creatinase/aminopeptidase"/>
    <property type="match status" value="1"/>
</dbReference>
<dbReference type="Gene3D" id="3.90.230.10">
    <property type="entry name" value="Creatinase/methionine aminopeptidase superfamily"/>
    <property type="match status" value="1"/>
</dbReference>
<proteinExistence type="predicted"/>
<dbReference type="OrthoDB" id="9815473at2"/>
<protein>
    <recommendedName>
        <fullName evidence="1">Peptidase M24 domain-containing protein</fullName>
    </recommendedName>
</protein>
<evidence type="ECO:0000259" key="1">
    <source>
        <dbReference type="Pfam" id="PF00557"/>
    </source>
</evidence>
<feature type="domain" description="Peptidase M24" evidence="1">
    <location>
        <begin position="7"/>
        <end position="184"/>
    </location>
</feature>
<name>A0A173LGZ5_9ACTN</name>
<sequence>MSNETSEANGFWYWGVGAFIFAGSDTVTSVSGADYHTPDYVLDNGELVTIDLSPQRDSVWGDYARTLILENGTPLEDARQTSNPQWLEGVSAEHRLHTHFRKVAAPSMTFHELAREMNDHISTLGFENLDFRGNLGHSIENDMAHRVFLEAGNHRRLDSVEMVTFEPHIRRPGGTFGYKHENIYHFHNDHLYAL</sequence>
<dbReference type="Pfam" id="PF00557">
    <property type="entry name" value="Peptidase_M24"/>
    <property type="match status" value="1"/>
</dbReference>
<accession>A0A173LGZ5</accession>
<dbReference type="RefSeq" id="WP_075844738.1">
    <property type="nucleotide sequence ID" value="NZ_CP015961.1"/>
</dbReference>
<evidence type="ECO:0000313" key="2">
    <source>
        <dbReference type="EMBL" id="ANI90864.1"/>
    </source>
</evidence>
<reference evidence="2 3" key="1">
    <citation type="submission" date="2016-06" db="EMBL/GenBank/DDBJ databases">
        <title>Complete genome sequence of a saline-alkali tolerant type strain Dietzia timorensis ID05-A0528T.</title>
        <authorList>
            <person name="Wu X."/>
        </authorList>
    </citation>
    <scope>NUCLEOTIDE SEQUENCE [LARGE SCALE GENOMIC DNA]</scope>
    <source>
        <strain evidence="2 3">ID05-A0528</strain>
    </source>
</reference>